<dbReference type="GO" id="GO:0019284">
    <property type="term" value="P:L-methionine salvage from S-adenosylmethionine"/>
    <property type="evidence" value="ECO:0007669"/>
    <property type="project" value="TreeGrafter"/>
</dbReference>
<dbReference type="Gene3D" id="3.40.50.1580">
    <property type="entry name" value="Nucleoside phosphorylase domain"/>
    <property type="match status" value="1"/>
</dbReference>
<accession>A0AAU9XFA9</accession>
<dbReference type="InterPro" id="IPR000845">
    <property type="entry name" value="Nucleoside_phosphorylase_d"/>
</dbReference>
<dbReference type="GO" id="GO:0008782">
    <property type="term" value="F:adenosylhomocysteine nucleosidase activity"/>
    <property type="evidence" value="ECO:0007669"/>
    <property type="project" value="TreeGrafter"/>
</dbReference>
<dbReference type="PANTHER" id="PTHR46832">
    <property type="entry name" value="5'-METHYLTHIOADENOSINE/S-ADENOSYLHOMOCYSTEINE NUCLEOSIDASE"/>
    <property type="match status" value="1"/>
</dbReference>
<evidence type="ECO:0000259" key="1">
    <source>
        <dbReference type="Pfam" id="PF01048"/>
    </source>
</evidence>
<reference evidence="2 3" key="1">
    <citation type="submission" date="2022-05" db="EMBL/GenBank/DDBJ databases">
        <authorList>
            <consortium name="Genoscope - CEA"/>
            <person name="William W."/>
        </authorList>
    </citation>
    <scope>NUCLEOTIDE SEQUENCE [LARGE SCALE GENOMIC DNA]</scope>
</reference>
<gene>
    <name evidence="2" type="ORF">PMEA_00022761</name>
</gene>
<proteinExistence type="predicted"/>
<keyword evidence="3" id="KW-1185">Reference proteome</keyword>
<name>A0AAU9XFA9_9CNID</name>
<dbReference type="InterPro" id="IPR035994">
    <property type="entry name" value="Nucleoside_phosphorylase_sf"/>
</dbReference>
<dbReference type="EMBL" id="CALNXJ010000041">
    <property type="protein sequence ID" value="CAH3145895.1"/>
    <property type="molecule type" value="Genomic_DNA"/>
</dbReference>
<dbReference type="GO" id="GO:0009116">
    <property type="term" value="P:nucleoside metabolic process"/>
    <property type="evidence" value="ECO:0007669"/>
    <property type="project" value="InterPro"/>
</dbReference>
<comment type="caution">
    <text evidence="2">The sequence shown here is derived from an EMBL/GenBank/DDBJ whole genome shotgun (WGS) entry which is preliminary data.</text>
</comment>
<dbReference type="PANTHER" id="PTHR46832:SF1">
    <property type="entry name" value="5'-METHYLTHIOADENOSINE_S-ADENOSYLHOMOCYSTEINE NUCLEOSIDASE"/>
    <property type="match status" value="1"/>
</dbReference>
<dbReference type="Proteomes" id="UP001159428">
    <property type="component" value="Unassembled WGS sequence"/>
</dbReference>
<evidence type="ECO:0000313" key="2">
    <source>
        <dbReference type="EMBL" id="CAH3145895.1"/>
    </source>
</evidence>
<dbReference type="GO" id="GO:0005829">
    <property type="term" value="C:cytosol"/>
    <property type="evidence" value="ECO:0007669"/>
    <property type="project" value="TreeGrafter"/>
</dbReference>
<evidence type="ECO:0000313" key="3">
    <source>
        <dbReference type="Proteomes" id="UP001159428"/>
    </source>
</evidence>
<dbReference type="Pfam" id="PF01048">
    <property type="entry name" value="PNP_UDP_1"/>
    <property type="match status" value="1"/>
</dbReference>
<dbReference type="SUPFAM" id="SSF53167">
    <property type="entry name" value="Purine and uridine phosphorylases"/>
    <property type="match status" value="1"/>
</dbReference>
<feature type="domain" description="Nucleoside phosphorylase" evidence="1">
    <location>
        <begin position="163"/>
        <end position="315"/>
    </location>
</feature>
<sequence length="342" mass="37554">MDADLEEHYRELLREWLKGNDCITEKLHEDKIVINAREGGNMEDSFDISEQNSWENTSAQTGNSSPPELSVKLPELSDLRTIFNPWKTVELPVDVLLLTVENCEFLSCFAYLKEPFNSYHISTGPVYFGCMGDDQGKKMKIALMRCSKGPDVPGGSLSVSKDAILLLRPKAIFSVGACSGLNSKKVKLGDVVVSAKLITATHKTPPSRDIGNLIKHVADGWKAPLQNADEYNAKVHGDGVVLSISEANRDKICQFPEAIAVEMEGGGVYAAAHDFKTEWVVVKGIKDFADETQSSSKKWKQIACVMAASVVAHILNNPVIFQDWPHFNAGIASCLNVLFLQG</sequence>
<protein>
    <recommendedName>
        <fullName evidence="1">Nucleoside phosphorylase domain-containing protein</fullName>
    </recommendedName>
</protein>
<dbReference type="AlphaFoldDB" id="A0AAU9XFA9"/>
<organism evidence="2 3">
    <name type="scientific">Pocillopora meandrina</name>
    <dbReference type="NCBI Taxonomy" id="46732"/>
    <lineage>
        <taxon>Eukaryota</taxon>
        <taxon>Metazoa</taxon>
        <taxon>Cnidaria</taxon>
        <taxon>Anthozoa</taxon>
        <taxon>Hexacorallia</taxon>
        <taxon>Scleractinia</taxon>
        <taxon>Astrocoeniina</taxon>
        <taxon>Pocilloporidae</taxon>
        <taxon>Pocillopora</taxon>
    </lineage>
</organism>
<dbReference type="GO" id="GO:0008930">
    <property type="term" value="F:methylthioadenosine nucleosidase activity"/>
    <property type="evidence" value="ECO:0007669"/>
    <property type="project" value="TreeGrafter"/>
</dbReference>